<dbReference type="Pfam" id="PF00057">
    <property type="entry name" value="Ldl_recept_a"/>
    <property type="match status" value="4"/>
</dbReference>
<evidence type="ECO:0000259" key="15">
    <source>
        <dbReference type="PROSITE" id="PS50041"/>
    </source>
</evidence>
<feature type="transmembrane region" description="Helical" evidence="14">
    <location>
        <begin position="779"/>
        <end position="800"/>
    </location>
</feature>
<keyword evidence="9 12" id="KW-1015">Disulfide bond</keyword>
<dbReference type="EnsemblMetazoa" id="XM_038221887.1">
    <property type="protein sequence ID" value="XP_038077815.1"/>
    <property type="gene ID" value="LOC119745509"/>
</dbReference>
<keyword evidence="8 14" id="KW-0472">Membrane</keyword>
<dbReference type="InterPro" id="IPR017452">
    <property type="entry name" value="GPCR_Rhodpsn_7TM"/>
</dbReference>
<dbReference type="SMART" id="SM00034">
    <property type="entry name" value="CLECT"/>
    <property type="match status" value="1"/>
</dbReference>
<dbReference type="PROSITE" id="PS01209">
    <property type="entry name" value="LDLRA_1"/>
    <property type="match status" value="3"/>
</dbReference>
<dbReference type="SUPFAM" id="SSF57424">
    <property type="entry name" value="LDL receptor-like module"/>
    <property type="match status" value="4"/>
</dbReference>
<evidence type="ECO:0000256" key="2">
    <source>
        <dbReference type="ARBA" id="ARBA00022475"/>
    </source>
</evidence>
<dbReference type="PANTHER" id="PTHR24372:SF77">
    <property type="entry name" value="G-PROTEIN COUPLED RECEPTORS FAMILY 1 PROFILE DOMAIN-CONTAINING PROTEIN"/>
    <property type="match status" value="1"/>
</dbReference>
<reference evidence="17" key="1">
    <citation type="submission" date="2022-11" db="UniProtKB">
        <authorList>
            <consortium name="EnsemblMetazoa"/>
        </authorList>
    </citation>
    <scope>IDENTIFICATION</scope>
</reference>
<feature type="transmembrane region" description="Helical" evidence="14">
    <location>
        <begin position="735"/>
        <end position="759"/>
    </location>
</feature>
<dbReference type="SUPFAM" id="SSF56436">
    <property type="entry name" value="C-type lectin-like"/>
    <property type="match status" value="1"/>
</dbReference>
<feature type="disulfide bond" evidence="12">
    <location>
        <begin position="251"/>
        <end position="269"/>
    </location>
</feature>
<comment type="subcellular location">
    <subcellularLocation>
        <location evidence="1">Cell membrane</location>
        <topology evidence="1">Multi-pass membrane protein</topology>
    </subcellularLocation>
</comment>
<keyword evidence="5" id="KW-0677">Repeat</keyword>
<dbReference type="InterPro" id="IPR001611">
    <property type="entry name" value="Leu-rich_rpt"/>
</dbReference>
<evidence type="ECO:0000256" key="13">
    <source>
        <dbReference type="SAM" id="MobiDB-lite"/>
    </source>
</evidence>
<feature type="disulfide bond" evidence="12">
    <location>
        <begin position="263"/>
        <end position="278"/>
    </location>
</feature>
<dbReference type="PROSITE" id="PS50262">
    <property type="entry name" value="G_PROTEIN_RECEP_F1_2"/>
    <property type="match status" value="1"/>
</dbReference>
<accession>A0A914BPD3</accession>
<dbReference type="PANTHER" id="PTHR24372">
    <property type="entry name" value="GLYCOPROTEIN HORMONE RECEPTOR"/>
    <property type="match status" value="1"/>
</dbReference>
<feature type="region of interest" description="Disordered" evidence="13">
    <location>
        <begin position="1025"/>
        <end position="1065"/>
    </location>
</feature>
<dbReference type="PROSITE" id="PS50041">
    <property type="entry name" value="C_TYPE_LECTIN_2"/>
    <property type="match status" value="1"/>
</dbReference>
<keyword evidence="4 14" id="KW-0812">Transmembrane</keyword>
<dbReference type="Pfam" id="PF13855">
    <property type="entry name" value="LRR_8"/>
    <property type="match status" value="1"/>
</dbReference>
<feature type="compositionally biased region" description="Polar residues" evidence="13">
    <location>
        <begin position="1050"/>
        <end position="1065"/>
    </location>
</feature>
<comment type="caution">
    <text evidence="12">Lacks conserved residue(s) required for the propagation of feature annotation.</text>
</comment>
<evidence type="ECO:0008006" key="19">
    <source>
        <dbReference type="Google" id="ProtNLM"/>
    </source>
</evidence>
<feature type="disulfide bond" evidence="12">
    <location>
        <begin position="244"/>
        <end position="256"/>
    </location>
</feature>
<name>A0A914BPD3_PATMI</name>
<dbReference type="GO" id="GO:0009755">
    <property type="term" value="P:hormone-mediated signaling pathway"/>
    <property type="evidence" value="ECO:0007669"/>
    <property type="project" value="TreeGrafter"/>
</dbReference>
<dbReference type="GO" id="GO:0005886">
    <property type="term" value="C:plasma membrane"/>
    <property type="evidence" value="ECO:0007669"/>
    <property type="project" value="UniProtKB-SubCell"/>
</dbReference>
<dbReference type="SUPFAM" id="SSF52058">
    <property type="entry name" value="L domain-like"/>
    <property type="match status" value="1"/>
</dbReference>
<evidence type="ECO:0000256" key="6">
    <source>
        <dbReference type="ARBA" id="ARBA00022989"/>
    </source>
</evidence>
<dbReference type="Gene3D" id="1.20.1070.10">
    <property type="entry name" value="Rhodopsin 7-helix transmembrane proteins"/>
    <property type="match status" value="1"/>
</dbReference>
<keyword evidence="7" id="KW-0297">G-protein coupled receptor</keyword>
<evidence type="ECO:0000256" key="9">
    <source>
        <dbReference type="ARBA" id="ARBA00023157"/>
    </source>
</evidence>
<feature type="transmembrane region" description="Helical" evidence="14">
    <location>
        <begin position="700"/>
        <end position="723"/>
    </location>
</feature>
<keyword evidence="10" id="KW-0675">Receptor</keyword>
<dbReference type="AlphaFoldDB" id="A0A914BPD3"/>
<keyword evidence="6 14" id="KW-1133">Transmembrane helix</keyword>
<evidence type="ECO:0000256" key="1">
    <source>
        <dbReference type="ARBA" id="ARBA00004651"/>
    </source>
</evidence>
<evidence type="ECO:0000256" key="10">
    <source>
        <dbReference type="ARBA" id="ARBA00023170"/>
    </source>
</evidence>
<feature type="domain" description="G-protein coupled receptors family 1 profile" evidence="16">
    <location>
        <begin position="710"/>
        <end position="972"/>
    </location>
</feature>
<feature type="disulfide bond" evidence="12">
    <location>
        <begin position="447"/>
        <end position="459"/>
    </location>
</feature>
<dbReference type="RefSeq" id="XP_038077815.1">
    <property type="nucleotide sequence ID" value="XM_038221887.1"/>
</dbReference>
<sequence>MLDIGRGNGFLAEYEVVRYAPTSNFSVSSIPVDEDNWYQYNDFLYKFFEENAALNWLEAEGLCSERSSHLVSIHNQQEAEFLHTMQQIVWRVNRPATHIGLTAKSTTGIFRWSDGSPMVYTDWMQLPERQPDGDLVESCTMIDMTNYRTTALWHDIPCAQTRESTSQYICKKPSPDAAPRERIKQTASKDTVMECSNNFNLIQCGNQECTHKLFGCTNETERGGSSIPSTWQKVTALDPGQDACPSSFFQCGTGDCIPISFVCDFVPHCIDSTDEKRCDYRNCTDGEFRCDNGQCVEAWRHCDLTVDCIDGTDESNCDESASGFRCFDGRFIPLGAVCDRAYDCQGGLHEDEDGCPTWGDTCETNEIQCKSGLCVSEQHRCIYDIDKYGYVTGCPDVTHLGDCGSFACPEMYFHCPEAHCIPPRFRCDQKTDCPHGEDEIDCDDYTCPGAYRCHVASYCLHLSKVCDSVNDCPDGDDELFCGLPCPAGCECTGLEYACDIRGYQLDSSAEIPSIARSIKLEGQPIRDVEGILRRGRRTTLGMNAELDEWFPINMSRYHMLAKLEIISVGIDSLPRRIFDQTPNLIYIDLSDNNIATLQRGSFQGLDSLRHLRLLFNPLTLIEDGAFMGLANLEILNIYATEPEEFSNEILIDLSGLQTLYAGKYLFCCIAVDTLGECLAPRDQFSSCKDLMKNPVLRVSIWILGISAFLGNFLVVVFRSMALYKGRDGSPIQTFFIANLAVSDFLMGAYMIIIGSADLYYREVYALREEAWKASFTCKFGGFLSVVSSQASVLMVTLLSLDRCAHIVFPFKKALHLRPRSSRIAVGLLWVVAVLIAALPLLITPYFNDNFYGHSSVCLALPLTVELQPGYEYMFFILGVNFVCFLLILFTYLAIFVTVKRSSSKVKSSKAAADVKLAGKMALIIGTDFACWMPIIIMAVLASAGGVSIPPEIYAWTAVFILPLNSSINPYLYTISTYSSSKKTKGPATSNSTGVASVSSAVSPITKVQMDPEYLDQRNNSIIALPSLPLRPTSNNNNLPLQDHDKDQNTDNKTSGTSSDPATQPQEENFYVEMQDLVECERNKLTAGDISVIGADLKKALSWLHSRNVTGVDMREELIVLEKKTGGRNKAYLLVPEAKLRNKGEKATDDEKDKDKRKLEVLLNKLTASTLA</sequence>
<feature type="disulfide bond" evidence="12">
    <location>
        <begin position="283"/>
        <end position="295"/>
    </location>
</feature>
<dbReference type="FunFam" id="1.20.1070.10:FF:000333">
    <property type="entry name" value="Relaxin receptor 1"/>
    <property type="match status" value="1"/>
</dbReference>
<keyword evidence="18" id="KW-1185">Reference proteome</keyword>
<feature type="transmembrane region" description="Helical" evidence="14">
    <location>
        <begin position="952"/>
        <end position="972"/>
    </location>
</feature>
<dbReference type="InterPro" id="IPR001304">
    <property type="entry name" value="C-type_lectin-like"/>
</dbReference>
<keyword evidence="11" id="KW-0807">Transducer</keyword>
<feature type="transmembrane region" description="Helical" evidence="14">
    <location>
        <begin position="919"/>
        <end position="940"/>
    </location>
</feature>
<dbReference type="SUPFAM" id="SSF81321">
    <property type="entry name" value="Family A G protein-coupled receptor-like"/>
    <property type="match status" value="1"/>
</dbReference>
<feature type="disulfide bond" evidence="12">
    <location>
        <begin position="408"/>
        <end position="420"/>
    </location>
</feature>
<dbReference type="SMART" id="SM00369">
    <property type="entry name" value="LRR_TYP"/>
    <property type="match status" value="2"/>
</dbReference>
<feature type="disulfide bond" evidence="12">
    <location>
        <begin position="302"/>
        <end position="317"/>
    </location>
</feature>
<evidence type="ECO:0000256" key="3">
    <source>
        <dbReference type="ARBA" id="ARBA00022614"/>
    </source>
</evidence>
<evidence type="ECO:0000313" key="17">
    <source>
        <dbReference type="EnsemblMetazoa" id="XP_038077815.1"/>
    </source>
</evidence>
<organism evidence="17 18">
    <name type="scientific">Patiria miniata</name>
    <name type="common">Bat star</name>
    <name type="synonym">Asterina miniata</name>
    <dbReference type="NCBI Taxonomy" id="46514"/>
    <lineage>
        <taxon>Eukaryota</taxon>
        <taxon>Metazoa</taxon>
        <taxon>Echinodermata</taxon>
        <taxon>Eleutherozoa</taxon>
        <taxon>Asterozoa</taxon>
        <taxon>Asteroidea</taxon>
        <taxon>Valvatacea</taxon>
        <taxon>Valvatida</taxon>
        <taxon>Asterinidae</taxon>
        <taxon>Patiria</taxon>
    </lineage>
</organism>
<feature type="disulfide bond" evidence="12">
    <location>
        <begin position="427"/>
        <end position="442"/>
    </location>
</feature>
<feature type="transmembrane region" description="Helical" evidence="14">
    <location>
        <begin position="872"/>
        <end position="898"/>
    </location>
</feature>
<evidence type="ECO:0000313" key="18">
    <source>
        <dbReference type="Proteomes" id="UP000887568"/>
    </source>
</evidence>
<dbReference type="InterPro" id="IPR016186">
    <property type="entry name" value="C-type_lectin-like/link_sf"/>
</dbReference>
<feature type="disulfide bond" evidence="12">
    <location>
        <begin position="466"/>
        <end position="481"/>
    </location>
</feature>
<dbReference type="CDD" id="cd00112">
    <property type="entry name" value="LDLa"/>
    <property type="match status" value="5"/>
</dbReference>
<keyword evidence="3" id="KW-0433">Leucine-rich repeat</keyword>
<feature type="disulfide bond" evidence="12">
    <location>
        <begin position="326"/>
        <end position="344"/>
    </location>
</feature>
<feature type="disulfide bond" evidence="12">
    <location>
        <begin position="415"/>
        <end position="433"/>
    </location>
</feature>
<dbReference type="Gene3D" id="4.10.400.10">
    <property type="entry name" value="Low-density Lipoprotein Receptor"/>
    <property type="match status" value="5"/>
</dbReference>
<evidence type="ECO:0000256" key="11">
    <source>
        <dbReference type="ARBA" id="ARBA00023224"/>
    </source>
</evidence>
<dbReference type="InterPro" id="IPR000276">
    <property type="entry name" value="GPCR_Rhodpsn"/>
</dbReference>
<dbReference type="SMART" id="SM00192">
    <property type="entry name" value="LDLa"/>
    <property type="match status" value="5"/>
</dbReference>
<evidence type="ECO:0000256" key="14">
    <source>
        <dbReference type="SAM" id="Phobius"/>
    </source>
</evidence>
<dbReference type="InterPro" id="IPR003591">
    <property type="entry name" value="Leu-rich_rpt_typical-subtyp"/>
</dbReference>
<dbReference type="OrthoDB" id="6022531at2759"/>
<dbReference type="Pfam" id="PF00001">
    <property type="entry name" value="7tm_1"/>
    <property type="match status" value="1"/>
</dbReference>
<dbReference type="PROSITE" id="PS00237">
    <property type="entry name" value="G_PROTEIN_RECEP_F1_1"/>
    <property type="match status" value="1"/>
</dbReference>
<protein>
    <recommendedName>
        <fullName evidence="19">G-protein coupled receptor GRL101</fullName>
    </recommendedName>
</protein>
<evidence type="ECO:0000256" key="4">
    <source>
        <dbReference type="ARBA" id="ARBA00022692"/>
    </source>
</evidence>
<evidence type="ECO:0000256" key="12">
    <source>
        <dbReference type="PROSITE-ProRule" id="PRU00124"/>
    </source>
</evidence>
<feature type="disulfide bond" evidence="12">
    <location>
        <begin position="290"/>
        <end position="308"/>
    </location>
</feature>
<dbReference type="InterPro" id="IPR023415">
    <property type="entry name" value="LDLR_class-A_CS"/>
</dbReference>
<evidence type="ECO:0000256" key="5">
    <source>
        <dbReference type="ARBA" id="ARBA00022737"/>
    </source>
</evidence>
<dbReference type="GO" id="GO:0007189">
    <property type="term" value="P:adenylate cyclase-activating G protein-coupled receptor signaling pathway"/>
    <property type="evidence" value="ECO:0007669"/>
    <property type="project" value="TreeGrafter"/>
</dbReference>
<dbReference type="Gene3D" id="3.10.100.10">
    <property type="entry name" value="Mannose-Binding Protein A, subunit A"/>
    <property type="match status" value="1"/>
</dbReference>
<dbReference type="Gene3D" id="3.80.10.10">
    <property type="entry name" value="Ribonuclease Inhibitor"/>
    <property type="match status" value="1"/>
</dbReference>
<proteinExistence type="predicted"/>
<evidence type="ECO:0000256" key="8">
    <source>
        <dbReference type="ARBA" id="ARBA00023136"/>
    </source>
</evidence>
<dbReference type="InterPro" id="IPR036055">
    <property type="entry name" value="LDL_receptor-like_sf"/>
</dbReference>
<evidence type="ECO:0000256" key="7">
    <source>
        <dbReference type="ARBA" id="ARBA00023040"/>
    </source>
</evidence>
<dbReference type="PROSITE" id="PS50068">
    <property type="entry name" value="LDLRA_2"/>
    <property type="match status" value="5"/>
</dbReference>
<dbReference type="PRINTS" id="PR00261">
    <property type="entry name" value="LDLRECEPTOR"/>
</dbReference>
<dbReference type="Pfam" id="PF00059">
    <property type="entry name" value="Lectin_C"/>
    <property type="match status" value="1"/>
</dbReference>
<dbReference type="InterPro" id="IPR032675">
    <property type="entry name" value="LRR_dom_sf"/>
</dbReference>
<keyword evidence="2" id="KW-1003">Cell membrane</keyword>
<feature type="domain" description="C-type lectin" evidence="15">
    <location>
        <begin position="40"/>
        <end position="167"/>
    </location>
</feature>
<evidence type="ECO:0000259" key="16">
    <source>
        <dbReference type="PROSITE" id="PS50262"/>
    </source>
</evidence>
<dbReference type="InterPro" id="IPR002172">
    <property type="entry name" value="LDrepeatLR_classA_rpt"/>
</dbReference>
<dbReference type="OMA" id="DEYLCDI"/>
<dbReference type="InterPro" id="IPR016187">
    <property type="entry name" value="CTDL_fold"/>
</dbReference>
<dbReference type="GeneID" id="119745509"/>
<dbReference type="Proteomes" id="UP000887568">
    <property type="component" value="Unplaced"/>
</dbReference>
<dbReference type="GO" id="GO:0008528">
    <property type="term" value="F:G protein-coupled peptide receptor activity"/>
    <property type="evidence" value="ECO:0007669"/>
    <property type="project" value="TreeGrafter"/>
</dbReference>
<feature type="transmembrane region" description="Helical" evidence="14">
    <location>
        <begin position="821"/>
        <end position="842"/>
    </location>
</feature>